<dbReference type="RefSeq" id="WP_109758814.1">
    <property type="nucleotide sequence ID" value="NZ_CP034588.1"/>
</dbReference>
<feature type="signal peptide" evidence="1">
    <location>
        <begin position="1"/>
        <end position="20"/>
    </location>
</feature>
<protein>
    <submittedName>
        <fullName evidence="2">Uncharacterized protein</fullName>
    </submittedName>
</protein>
<evidence type="ECO:0000313" key="2">
    <source>
        <dbReference type="EMBL" id="PWK57064.1"/>
    </source>
</evidence>
<accession>A0A316G810</accession>
<reference evidence="2 3" key="1">
    <citation type="submission" date="2018-05" db="EMBL/GenBank/DDBJ databases">
        <title>Genomic Encyclopedia of Type Strains, Phase IV (KMG-IV): sequencing the most valuable type-strain genomes for metagenomic binning, comparative biology and taxonomic classification.</title>
        <authorList>
            <person name="Goeker M."/>
        </authorList>
    </citation>
    <scope>NUCLEOTIDE SEQUENCE [LARGE SCALE GENOMIC DNA]</scope>
    <source>
        <strain evidence="2 3">DSM 103371</strain>
    </source>
</reference>
<dbReference type="AlphaFoldDB" id="A0A316G810"/>
<proteinExistence type="predicted"/>
<comment type="caution">
    <text evidence="2">The sequence shown here is derived from an EMBL/GenBank/DDBJ whole genome shotgun (WGS) entry which is preliminary data.</text>
</comment>
<name>A0A316G810_9RHOB</name>
<keyword evidence="3" id="KW-1185">Reference proteome</keyword>
<feature type="chain" id="PRO_5016252436" evidence="1">
    <location>
        <begin position="21"/>
        <end position="158"/>
    </location>
</feature>
<dbReference type="Proteomes" id="UP000245390">
    <property type="component" value="Unassembled WGS sequence"/>
</dbReference>
<gene>
    <name evidence="2" type="ORF">C8D95_103302</name>
</gene>
<evidence type="ECO:0000256" key="1">
    <source>
        <dbReference type="SAM" id="SignalP"/>
    </source>
</evidence>
<sequence length="158" mass="17454">MKRLIMASAIALTAAMPAFAQDRVQEVDVTFDIEAVQSRDAASFWSNLSGDLETAILERVSDRIAEDDGYEILIDVNEVDMSNSFQSALGKDSTIVAGVRMKNEDMTKEEYYNLTVRLEEAGNFEFMPDGALVQTVPVEEAYAAMIDAFADNVVTHLD</sequence>
<keyword evidence="1" id="KW-0732">Signal</keyword>
<dbReference type="OrthoDB" id="7864986at2"/>
<dbReference type="EMBL" id="QGGV01000003">
    <property type="protein sequence ID" value="PWK57064.1"/>
    <property type="molecule type" value="Genomic_DNA"/>
</dbReference>
<organism evidence="2 3">
    <name type="scientific">Silicimonas algicola</name>
    <dbReference type="NCBI Taxonomy" id="1826607"/>
    <lineage>
        <taxon>Bacteria</taxon>
        <taxon>Pseudomonadati</taxon>
        <taxon>Pseudomonadota</taxon>
        <taxon>Alphaproteobacteria</taxon>
        <taxon>Rhodobacterales</taxon>
        <taxon>Paracoccaceae</taxon>
    </lineage>
</organism>
<evidence type="ECO:0000313" key="3">
    <source>
        <dbReference type="Proteomes" id="UP000245390"/>
    </source>
</evidence>
<dbReference type="KEGG" id="salo:EF888_09720"/>